<dbReference type="SUPFAM" id="SSF56672">
    <property type="entry name" value="DNA/RNA polymerases"/>
    <property type="match status" value="1"/>
</dbReference>
<dbReference type="Gene3D" id="1.10.340.70">
    <property type="match status" value="1"/>
</dbReference>
<dbReference type="Pfam" id="PF00665">
    <property type="entry name" value="rve"/>
    <property type="match status" value="1"/>
</dbReference>
<dbReference type="PROSITE" id="PS50158">
    <property type="entry name" value="ZF_CCHC"/>
    <property type="match status" value="1"/>
</dbReference>
<proteinExistence type="predicted"/>
<evidence type="ECO:0000256" key="7">
    <source>
        <dbReference type="PROSITE-ProRule" id="PRU00047"/>
    </source>
</evidence>
<keyword evidence="7" id="KW-0863">Zinc-finger</keyword>
<dbReference type="Gene3D" id="3.30.70.270">
    <property type="match status" value="2"/>
</dbReference>
<dbReference type="GO" id="GO:0008270">
    <property type="term" value="F:zinc ion binding"/>
    <property type="evidence" value="ECO:0007669"/>
    <property type="project" value="UniProtKB-KW"/>
</dbReference>
<feature type="compositionally biased region" description="Polar residues" evidence="8">
    <location>
        <begin position="1267"/>
        <end position="1276"/>
    </location>
</feature>
<dbReference type="RefSeq" id="XP_003740183.1">
    <property type="nucleotide sequence ID" value="XM_003740135.1"/>
</dbReference>
<keyword evidence="2" id="KW-0808">Transferase</keyword>
<dbReference type="Pfam" id="PF17919">
    <property type="entry name" value="RT_RNaseH_2"/>
    <property type="match status" value="1"/>
</dbReference>
<dbReference type="InterPro" id="IPR050951">
    <property type="entry name" value="Retrovirus_Pol_polyprotein"/>
</dbReference>
<dbReference type="EC" id="2.7.7.49" evidence="1"/>
<dbReference type="GO" id="GO:0003964">
    <property type="term" value="F:RNA-directed DNA polymerase activity"/>
    <property type="evidence" value="ECO:0007669"/>
    <property type="project" value="UniProtKB-KW"/>
</dbReference>
<dbReference type="FunFam" id="3.30.420.10:FF:000063">
    <property type="entry name" value="Retrovirus-related Pol polyprotein from transposon 297-like Protein"/>
    <property type="match status" value="1"/>
</dbReference>
<keyword evidence="3" id="KW-0540">Nuclease</keyword>
<sequence>MNPSIRPPDEFTVPEGKNRYASWKTWSKKFRYYADAIALNEKTPPTQVACLLAVMGEIAGREYDRAIADRVTPTTTSTEVLTALTAVFRQELSVTQSRFELFNVKQKQGQLEAFLQQLDDKAEECDFCEKCKESVVTSIFIIGLDDSETKQYLLHNGESLTKLKALKLARNYMNSKSIESTIRAGSSIKADSSIEVDAIHRKDRPRPRELLGRPAPSIKCRFGCKTHPQQQCRASRVKCFKCNRMGHFSAVCSSIHYLDDEPIPSTEMQEHHQHQTNCDELHLFALRLAELRGSSPKNSASQWWQRLALGDSKIKVDFKLDSGAQICILPWRIFKTIPDRPVLKPTHKTISSYSSHTLKIAGTCTVAVAIPGDTRKTPVLFFVVYTSAPAILGLPECERLGLIQRTTPKTMRLDSIHDEKMEMVRRNHDLFDGKLSTLPGIQRIEINQNDQPPRRIFPPRRLPIRHKEKIHRTIQEMEKRGVIARTTRPTDYVLPMVVVSKSDGSFRICLDPRYINPHIKRRTFPLPIAQELLMQLAGAQYYSVVDGDAAFWHLKLDQESSDLCTFATPWGNYQFKRLPFGIVDASERFSEVIHALFADLKGVANCVDDFPIHGRTREEHDKNLEAFLSRCREVGLKLNEKKFQYCQPSVKFLGHVVGKDGIAIPDSRIDAILKMSPPKDQKEVRQFLGMINYVAKFIPNAANITAPLRQLTRNDTDFTWNPGAEDAFSRLKHALTKAPVLAHFDPTCETTLSVDASSYGIGAVLIQNQRPVAFSSTSLTETQSRYAQIEKELLAIVYACEHFKFFIQGQQVTIETDHHPLIAIVKKELALLSPRLQKMMLRLLRFDFKLQYIPGKYMFIADALSRKPLAKTTSAPEIEDRALNVYAMTTLSDRRKNIMQQQTEQDPQLQEVIRFIRNGWPDHKHKCQPETKLYWDVRDELTCDDGILFRQNRMVIPQASRKSVLEDLHKAHQGIERSLRLARTSVYWPGLAADVKQLVEACTFCQSRAKANSKEPLMPISAPPHPWHTISIDFMHLRGKTYMVGVDYLTRDFMLRHMTTTTADRVIQVLEEWWFQHGIPHTIISDNGPPYSGAVFMEAMRKWDIRHITSSPGHAQSHGLVERTIQTLKAVIEKTQSDGKSIQMALMSLRNTPGNDGVSPAELSCGRRLRSTLPAALDTKQRPRDLWTRRKAFINSTASRTKKYFDQHAHPLPQLKLSQRVWVRVAHRKWKPAVITEVMNAPRSYKIRTEDGLDLRRNRRDLRLDKSTSSVDTGTPASFRGRHFIPSNPILSDSTGSDGYDSQASLSEADSDATIRGNDESNPGDPNVTEDDFEATPTSSADNEKTLESKDNSKTIPETEPASRSSSVGDQVPRSSYGRVLKAVQRYN</sequence>
<keyword evidence="12" id="KW-1185">Reference proteome</keyword>
<feature type="domain" description="Integrase catalytic" evidence="11">
    <location>
        <begin position="1022"/>
        <end position="1191"/>
    </location>
</feature>
<reference evidence="13" key="1">
    <citation type="submission" date="2025-08" db="UniProtKB">
        <authorList>
            <consortium name="RefSeq"/>
        </authorList>
    </citation>
    <scope>IDENTIFICATION</scope>
</reference>
<dbReference type="InterPro" id="IPR041577">
    <property type="entry name" value="RT_RNaseH_2"/>
</dbReference>
<dbReference type="GO" id="GO:0042575">
    <property type="term" value="C:DNA polymerase complex"/>
    <property type="evidence" value="ECO:0007669"/>
    <property type="project" value="UniProtKB-ARBA"/>
</dbReference>
<evidence type="ECO:0000256" key="6">
    <source>
        <dbReference type="ARBA" id="ARBA00023268"/>
    </source>
</evidence>
<dbReference type="InterPro" id="IPR001878">
    <property type="entry name" value="Znf_CCHC"/>
</dbReference>
<dbReference type="SMART" id="SM00343">
    <property type="entry name" value="ZnF_C2HC"/>
    <property type="match status" value="1"/>
</dbReference>
<keyword evidence="2" id="KW-0548">Nucleotidyltransferase</keyword>
<dbReference type="Proteomes" id="UP000694867">
    <property type="component" value="Unplaced"/>
</dbReference>
<evidence type="ECO:0000256" key="1">
    <source>
        <dbReference type="ARBA" id="ARBA00012493"/>
    </source>
</evidence>
<keyword evidence="7" id="KW-0479">Metal-binding</keyword>
<dbReference type="FunFam" id="3.30.70.270:FF:000026">
    <property type="entry name" value="Transposon Ty3-G Gag-Pol polyprotein"/>
    <property type="match status" value="1"/>
</dbReference>
<dbReference type="GeneID" id="100903159"/>
<evidence type="ECO:0000256" key="2">
    <source>
        <dbReference type="ARBA" id="ARBA00022695"/>
    </source>
</evidence>
<dbReference type="InterPro" id="IPR012337">
    <property type="entry name" value="RNaseH-like_sf"/>
</dbReference>
<dbReference type="InterPro" id="IPR036397">
    <property type="entry name" value="RNaseH_sf"/>
</dbReference>
<dbReference type="GO" id="GO:0015074">
    <property type="term" value="P:DNA integration"/>
    <property type="evidence" value="ECO:0007669"/>
    <property type="project" value="InterPro"/>
</dbReference>
<evidence type="ECO:0000313" key="13">
    <source>
        <dbReference type="RefSeq" id="XP_003740183.1"/>
    </source>
</evidence>
<gene>
    <name evidence="13" type="primary">LOC100903159</name>
</gene>
<dbReference type="InterPro" id="IPR001584">
    <property type="entry name" value="Integrase_cat-core"/>
</dbReference>
<dbReference type="PROSITE" id="PS50994">
    <property type="entry name" value="INTEGRASE"/>
    <property type="match status" value="1"/>
</dbReference>
<keyword evidence="4" id="KW-0255">Endonuclease</keyword>
<evidence type="ECO:0000313" key="12">
    <source>
        <dbReference type="Proteomes" id="UP000694867"/>
    </source>
</evidence>
<dbReference type="SUPFAM" id="SSF53098">
    <property type="entry name" value="Ribonuclease H-like"/>
    <property type="match status" value="1"/>
</dbReference>
<dbReference type="CDD" id="cd05481">
    <property type="entry name" value="retropepsin_like_LTR_1"/>
    <property type="match status" value="1"/>
</dbReference>
<accession>A0AAJ6VWG4</accession>
<keyword evidence="4" id="KW-0378">Hydrolase</keyword>
<name>A0AAJ6VWG4_9ACAR</name>
<dbReference type="InterPro" id="IPR043128">
    <property type="entry name" value="Rev_trsase/Diguanyl_cyclase"/>
</dbReference>
<feature type="compositionally biased region" description="Polar residues" evidence="8">
    <location>
        <begin position="1289"/>
        <end position="1308"/>
    </location>
</feature>
<dbReference type="InterPro" id="IPR043502">
    <property type="entry name" value="DNA/RNA_pol_sf"/>
</dbReference>
<dbReference type="FunFam" id="3.10.20.370:FF:000001">
    <property type="entry name" value="Retrovirus-related Pol polyprotein from transposon 17.6-like protein"/>
    <property type="match status" value="1"/>
</dbReference>
<dbReference type="Gene3D" id="3.10.10.10">
    <property type="entry name" value="HIV Type 1 Reverse Transcriptase, subunit A, domain 1"/>
    <property type="match status" value="1"/>
</dbReference>
<dbReference type="PANTHER" id="PTHR37984">
    <property type="entry name" value="PROTEIN CBG26694"/>
    <property type="match status" value="1"/>
</dbReference>
<dbReference type="PANTHER" id="PTHR37984:SF5">
    <property type="entry name" value="PROTEIN NYNRIN-LIKE"/>
    <property type="match status" value="1"/>
</dbReference>
<keyword evidence="7" id="KW-0862">Zinc</keyword>
<dbReference type="PROSITE" id="PS50878">
    <property type="entry name" value="RT_POL"/>
    <property type="match status" value="1"/>
</dbReference>
<feature type="domain" description="CCHC-type" evidence="9">
    <location>
        <begin position="238"/>
        <end position="252"/>
    </location>
</feature>
<protein>
    <recommendedName>
        <fullName evidence="1">RNA-directed DNA polymerase</fullName>
        <ecNumber evidence="1">2.7.7.49</ecNumber>
    </recommendedName>
</protein>
<evidence type="ECO:0000259" key="10">
    <source>
        <dbReference type="PROSITE" id="PS50878"/>
    </source>
</evidence>
<dbReference type="CDD" id="cd01647">
    <property type="entry name" value="RT_LTR"/>
    <property type="match status" value="1"/>
</dbReference>
<feature type="region of interest" description="Disordered" evidence="8">
    <location>
        <begin position="1264"/>
        <end position="1388"/>
    </location>
</feature>
<dbReference type="Pfam" id="PF17921">
    <property type="entry name" value="Integrase_H2C2"/>
    <property type="match status" value="1"/>
</dbReference>
<dbReference type="Pfam" id="PF00078">
    <property type="entry name" value="RVT_1"/>
    <property type="match status" value="1"/>
</dbReference>
<evidence type="ECO:0000259" key="9">
    <source>
        <dbReference type="PROSITE" id="PS50158"/>
    </source>
</evidence>
<evidence type="ECO:0000256" key="8">
    <source>
        <dbReference type="SAM" id="MobiDB-lite"/>
    </source>
</evidence>
<feature type="domain" description="Reverse transcriptase" evidence="10">
    <location>
        <begin position="480"/>
        <end position="657"/>
    </location>
</feature>
<dbReference type="Gene3D" id="3.30.420.10">
    <property type="entry name" value="Ribonuclease H-like superfamily/Ribonuclease H"/>
    <property type="match status" value="1"/>
</dbReference>
<dbReference type="KEGG" id="goe:100903159"/>
<organism evidence="12 13">
    <name type="scientific">Galendromus occidentalis</name>
    <name type="common">western predatory mite</name>
    <dbReference type="NCBI Taxonomy" id="34638"/>
    <lineage>
        <taxon>Eukaryota</taxon>
        <taxon>Metazoa</taxon>
        <taxon>Ecdysozoa</taxon>
        <taxon>Arthropoda</taxon>
        <taxon>Chelicerata</taxon>
        <taxon>Arachnida</taxon>
        <taxon>Acari</taxon>
        <taxon>Parasitiformes</taxon>
        <taxon>Mesostigmata</taxon>
        <taxon>Gamasina</taxon>
        <taxon>Phytoseioidea</taxon>
        <taxon>Phytoseiidae</taxon>
        <taxon>Typhlodrominae</taxon>
        <taxon>Galendromus</taxon>
    </lineage>
</organism>
<dbReference type="InterPro" id="IPR000477">
    <property type="entry name" value="RT_dom"/>
</dbReference>
<keyword evidence="6" id="KW-0511">Multifunctional enzyme</keyword>
<evidence type="ECO:0000256" key="3">
    <source>
        <dbReference type="ARBA" id="ARBA00022722"/>
    </source>
</evidence>
<evidence type="ECO:0000256" key="4">
    <source>
        <dbReference type="ARBA" id="ARBA00022759"/>
    </source>
</evidence>
<dbReference type="InterPro" id="IPR041588">
    <property type="entry name" value="Integrase_H2C2"/>
</dbReference>
<dbReference type="FunFam" id="1.10.340.70:FF:000003">
    <property type="entry name" value="Protein CBG25708"/>
    <property type="match status" value="1"/>
</dbReference>
<dbReference type="GO" id="GO:0003676">
    <property type="term" value="F:nucleic acid binding"/>
    <property type="evidence" value="ECO:0007669"/>
    <property type="project" value="InterPro"/>
</dbReference>
<keyword evidence="5" id="KW-0695">RNA-directed DNA polymerase</keyword>
<evidence type="ECO:0000256" key="5">
    <source>
        <dbReference type="ARBA" id="ARBA00022918"/>
    </source>
</evidence>
<dbReference type="GO" id="GO:0004519">
    <property type="term" value="F:endonuclease activity"/>
    <property type="evidence" value="ECO:0007669"/>
    <property type="project" value="UniProtKB-KW"/>
</dbReference>
<evidence type="ECO:0000259" key="11">
    <source>
        <dbReference type="PROSITE" id="PS50994"/>
    </source>
</evidence>
<dbReference type="CDD" id="cd09274">
    <property type="entry name" value="RNase_HI_RT_Ty3"/>
    <property type="match status" value="1"/>
</dbReference>
<feature type="compositionally biased region" description="Basic and acidic residues" evidence="8">
    <location>
        <begin position="1342"/>
        <end position="1353"/>
    </location>
</feature>